<dbReference type="OrthoDB" id="7030114at2"/>
<proteinExistence type="predicted"/>
<dbReference type="Pfam" id="PF12244">
    <property type="entry name" value="DUF3606"/>
    <property type="match status" value="1"/>
</dbReference>
<feature type="compositionally biased region" description="Basic and acidic residues" evidence="1">
    <location>
        <begin position="41"/>
        <end position="56"/>
    </location>
</feature>
<organism evidence="2 3">
    <name type="scientific">Candidatus Pantoea varia</name>
    <dbReference type="NCBI Taxonomy" id="1881036"/>
    <lineage>
        <taxon>Bacteria</taxon>
        <taxon>Pseudomonadati</taxon>
        <taxon>Pseudomonadota</taxon>
        <taxon>Gammaproteobacteria</taxon>
        <taxon>Enterobacterales</taxon>
        <taxon>Erwiniaceae</taxon>
        <taxon>Pantoea</taxon>
    </lineage>
</organism>
<feature type="region of interest" description="Disordered" evidence="1">
    <location>
        <begin position="41"/>
        <end position="74"/>
    </location>
</feature>
<feature type="compositionally biased region" description="Polar residues" evidence="1">
    <location>
        <begin position="65"/>
        <end position="74"/>
    </location>
</feature>
<accession>A0A1I5HS66</accession>
<dbReference type="InterPro" id="IPR022037">
    <property type="entry name" value="DUF3606"/>
</dbReference>
<keyword evidence="3" id="KW-1185">Reference proteome</keyword>
<gene>
    <name evidence="2" type="ORF">SAMN05428971_4267</name>
</gene>
<dbReference type="AlphaFoldDB" id="A0A1I5HS66"/>
<evidence type="ECO:0000256" key="1">
    <source>
        <dbReference type="SAM" id="MobiDB-lite"/>
    </source>
</evidence>
<sequence>MKNPIQRRSPDDLSQVEIREQWQITYWTQELRTTQERLTRAIRERGPTTEQVRDWLEQNPPPRRPTQTSNGIKG</sequence>
<reference evidence="3" key="1">
    <citation type="submission" date="2016-10" db="EMBL/GenBank/DDBJ databases">
        <authorList>
            <person name="Varghese N."/>
            <person name="Submissions S."/>
        </authorList>
    </citation>
    <scope>NUCLEOTIDE SEQUENCE [LARGE SCALE GENOMIC DNA]</scope>
    <source>
        <strain evidence="3">OV426</strain>
    </source>
</reference>
<evidence type="ECO:0000313" key="3">
    <source>
        <dbReference type="Proteomes" id="UP000198968"/>
    </source>
</evidence>
<name>A0A1I5HS66_9GAMM</name>
<protein>
    <recommendedName>
        <fullName evidence="4">DUF3606 domain-containing protein</fullName>
    </recommendedName>
</protein>
<dbReference type="Proteomes" id="UP000198968">
    <property type="component" value="Unassembled WGS sequence"/>
</dbReference>
<evidence type="ECO:0000313" key="2">
    <source>
        <dbReference type="EMBL" id="SFO50766.1"/>
    </source>
</evidence>
<dbReference type="RefSeq" id="WP_090967093.1">
    <property type="nucleotide sequence ID" value="NZ_FOVG01000007.1"/>
</dbReference>
<dbReference type="EMBL" id="FOVG01000007">
    <property type="protein sequence ID" value="SFO50766.1"/>
    <property type="molecule type" value="Genomic_DNA"/>
</dbReference>
<evidence type="ECO:0008006" key="4">
    <source>
        <dbReference type="Google" id="ProtNLM"/>
    </source>
</evidence>